<comment type="subcellular location">
    <subcellularLocation>
        <location evidence="9">Cytoplasm</location>
    </subcellularLocation>
    <subcellularLocation>
        <location evidence="9">Nucleus</location>
    </subcellularLocation>
</comment>
<keyword evidence="5" id="KW-0378">Hydrolase</keyword>
<dbReference type="CDD" id="cd03761">
    <property type="entry name" value="proteasome_beta_type_5"/>
    <property type="match status" value="1"/>
</dbReference>
<dbReference type="GO" id="GO:0004298">
    <property type="term" value="F:threonine-type endopeptidase activity"/>
    <property type="evidence" value="ECO:0007669"/>
    <property type="project" value="UniProtKB-KW"/>
</dbReference>
<comment type="subunit">
    <text evidence="9">Component of the proteasome complex.</text>
</comment>
<evidence type="ECO:0000256" key="5">
    <source>
        <dbReference type="ARBA" id="ARBA00022801"/>
    </source>
</evidence>
<dbReference type="Pfam" id="PF00227">
    <property type="entry name" value="Proteasome"/>
    <property type="match status" value="1"/>
</dbReference>
<reference evidence="10 11" key="1">
    <citation type="submission" date="2019-05" db="EMBL/GenBank/DDBJ databases">
        <title>The compact genome of Giardia muris reveals important steps in the evolution of intestinal protozoan parasites.</title>
        <authorList>
            <person name="Xu F."/>
            <person name="Jimenez-Gonzalez A."/>
            <person name="Einarsson E."/>
            <person name="Astvaldsson A."/>
            <person name="Peirasmaki D."/>
            <person name="Eckmann L."/>
            <person name="Andersson J.O."/>
            <person name="Svard S.G."/>
            <person name="Jerlstrom-Hultqvist J."/>
        </authorList>
    </citation>
    <scope>NUCLEOTIDE SEQUENCE [LARGE SCALE GENOMIC DNA]</scope>
    <source>
        <strain evidence="10 11">Roberts-Thomson</strain>
    </source>
</reference>
<proteinExistence type="inferred from homology"/>
<keyword evidence="4" id="KW-0888">Threonine protease</keyword>
<dbReference type="GO" id="GO:0005839">
    <property type="term" value="C:proteasome core complex"/>
    <property type="evidence" value="ECO:0007669"/>
    <property type="project" value="InterPro"/>
</dbReference>
<dbReference type="InterPro" id="IPR000243">
    <property type="entry name" value="Pept_T1A_subB"/>
</dbReference>
<comment type="similarity">
    <text evidence="9">Belongs to the peptidase T1B family.</text>
</comment>
<evidence type="ECO:0000256" key="9">
    <source>
        <dbReference type="RuleBase" id="RU004203"/>
    </source>
</evidence>
<dbReference type="VEuPathDB" id="GiardiaDB:GMRT_11684"/>
<dbReference type="InterPro" id="IPR023333">
    <property type="entry name" value="Proteasome_suB-type"/>
</dbReference>
<dbReference type="GO" id="GO:0005634">
    <property type="term" value="C:nucleus"/>
    <property type="evidence" value="ECO:0007669"/>
    <property type="project" value="UniProtKB-SubCell"/>
</dbReference>
<dbReference type="PANTHER" id="PTHR32194:SF3">
    <property type="entry name" value="PROTEASOME SUBUNIT BETA"/>
    <property type="match status" value="1"/>
</dbReference>
<dbReference type="AlphaFoldDB" id="A0A4Z1TAH6"/>
<dbReference type="Gene3D" id="3.60.20.10">
    <property type="entry name" value="Glutamine Phosphoribosylpyrophosphate, subunit 1, domain 1"/>
    <property type="match status" value="1"/>
</dbReference>
<sequence>MSSINVVGTLTRSTPFLHLKAAKRYTPIAQVQDLKRPPNGMHPKRFSEVIFKTHPNPSSIGLPDVTEGATAVRRLEPNHGTTTIAFSFKGGILLAVDSRSTQGPFVSSGIVEKVIEITPNILGTIAGVAGDCQYWERSLACQCRLYELENGEKVHVSSASNLFISMLRQNADADMSVGAMISGFDAAGHPRVYYCDSEGTRIGGYLYGAGSGSTFAFSVVDNEYRFDMTEEEAIALGKKALFHAVSIDAMSGGMINIFVIRPDGWERVDRFDNHELYRQLHPEAPALPPPPQ</sequence>
<evidence type="ECO:0000256" key="6">
    <source>
        <dbReference type="ARBA" id="ARBA00022942"/>
    </source>
</evidence>
<evidence type="ECO:0000256" key="2">
    <source>
        <dbReference type="ARBA" id="ARBA00022490"/>
    </source>
</evidence>
<comment type="catalytic activity">
    <reaction evidence="1">
        <text>Cleavage of peptide bonds with very broad specificity.</text>
        <dbReference type="EC" id="3.4.25.1"/>
    </reaction>
</comment>
<gene>
    <name evidence="10" type="ORF">GMRT_11684</name>
</gene>
<protein>
    <recommendedName>
        <fullName evidence="9">Proteasome subunit beta</fullName>
    </recommendedName>
</protein>
<comment type="caution">
    <text evidence="10">The sequence shown here is derived from an EMBL/GenBank/DDBJ whole genome shotgun (WGS) entry which is preliminary data.</text>
</comment>
<evidence type="ECO:0000256" key="7">
    <source>
        <dbReference type="ARBA" id="ARBA00023145"/>
    </source>
</evidence>
<dbReference type="InterPro" id="IPR029055">
    <property type="entry name" value="Ntn_hydrolases_N"/>
</dbReference>
<evidence type="ECO:0000313" key="10">
    <source>
        <dbReference type="EMBL" id="TNJ29521.1"/>
    </source>
</evidence>
<organism evidence="10 11">
    <name type="scientific">Giardia muris</name>
    <dbReference type="NCBI Taxonomy" id="5742"/>
    <lineage>
        <taxon>Eukaryota</taxon>
        <taxon>Metamonada</taxon>
        <taxon>Diplomonadida</taxon>
        <taxon>Hexamitidae</taxon>
        <taxon>Giardiinae</taxon>
        <taxon>Giardia</taxon>
    </lineage>
</organism>
<accession>A0A4Z1TAH6</accession>
<keyword evidence="11" id="KW-1185">Reference proteome</keyword>
<dbReference type="InterPro" id="IPR001353">
    <property type="entry name" value="Proteasome_sua/b"/>
</dbReference>
<evidence type="ECO:0000256" key="8">
    <source>
        <dbReference type="PIRSR" id="PIRSR600243-1"/>
    </source>
</evidence>
<keyword evidence="6 9" id="KW-0647">Proteasome</keyword>
<dbReference type="GO" id="GO:0005737">
    <property type="term" value="C:cytoplasm"/>
    <property type="evidence" value="ECO:0007669"/>
    <property type="project" value="UniProtKB-SubCell"/>
</dbReference>
<dbReference type="Proteomes" id="UP000315496">
    <property type="component" value="Chromosome 1"/>
</dbReference>
<dbReference type="SUPFAM" id="SSF56235">
    <property type="entry name" value="N-terminal nucleophile aminohydrolases (Ntn hydrolases)"/>
    <property type="match status" value="1"/>
</dbReference>
<dbReference type="OrthoDB" id="37597at2759"/>
<keyword evidence="2 9" id="KW-0963">Cytoplasm</keyword>
<dbReference type="GO" id="GO:0051603">
    <property type="term" value="P:proteolysis involved in protein catabolic process"/>
    <property type="evidence" value="ECO:0007669"/>
    <property type="project" value="InterPro"/>
</dbReference>
<dbReference type="PRINTS" id="PR00141">
    <property type="entry name" value="PROTEASOME"/>
</dbReference>
<evidence type="ECO:0000256" key="4">
    <source>
        <dbReference type="ARBA" id="ARBA00022698"/>
    </source>
</evidence>
<dbReference type="PROSITE" id="PS00854">
    <property type="entry name" value="PROTEASOME_BETA_1"/>
    <property type="match status" value="1"/>
</dbReference>
<comment type="function">
    <text evidence="9">Component of the proteasome, a multicatalytic proteinase complex which is characterized by its ability to cleave peptides with Arg, Phe, Tyr, Leu, and Glu adjacent to the leaving group at neutral or slightly basic pH. The proteasome has an ATP-dependent proteolytic activity.</text>
</comment>
<keyword evidence="9" id="KW-0539">Nucleus</keyword>
<dbReference type="PANTHER" id="PTHR32194">
    <property type="entry name" value="METALLOPROTEASE TLDD"/>
    <property type="match status" value="1"/>
</dbReference>
<keyword evidence="7" id="KW-0865">Zymogen</keyword>
<dbReference type="PROSITE" id="PS51476">
    <property type="entry name" value="PROTEASOME_BETA_2"/>
    <property type="match status" value="1"/>
</dbReference>
<dbReference type="InterPro" id="IPR016050">
    <property type="entry name" value="Proteasome_bsu_CS"/>
</dbReference>
<evidence type="ECO:0000256" key="1">
    <source>
        <dbReference type="ARBA" id="ARBA00001198"/>
    </source>
</evidence>
<dbReference type="EMBL" id="VDLU01000001">
    <property type="protein sequence ID" value="TNJ29521.1"/>
    <property type="molecule type" value="Genomic_DNA"/>
</dbReference>
<keyword evidence="3" id="KW-0645">Protease</keyword>
<evidence type="ECO:0000313" key="11">
    <source>
        <dbReference type="Proteomes" id="UP000315496"/>
    </source>
</evidence>
<name>A0A4Z1TAH6_GIAMU</name>
<evidence type="ECO:0000256" key="3">
    <source>
        <dbReference type="ARBA" id="ARBA00022670"/>
    </source>
</evidence>
<feature type="active site" description="Nucleophile" evidence="8">
    <location>
        <position position="81"/>
    </location>
</feature>